<evidence type="ECO:0000313" key="5">
    <source>
        <dbReference type="Proteomes" id="UP000604737"/>
    </source>
</evidence>
<dbReference type="Pfam" id="PF25917">
    <property type="entry name" value="BSH_RND"/>
    <property type="match status" value="1"/>
</dbReference>
<dbReference type="RefSeq" id="WP_189461325.1">
    <property type="nucleotide sequence ID" value="NZ_BMYO01000007.1"/>
</dbReference>
<dbReference type="SUPFAM" id="SSF111369">
    <property type="entry name" value="HlyD-like secretion proteins"/>
    <property type="match status" value="2"/>
</dbReference>
<gene>
    <name evidence="4" type="primary">yiaV</name>
    <name evidence="4" type="ORF">GCM10007350_25940</name>
</gene>
<feature type="transmembrane region" description="Helical" evidence="2">
    <location>
        <begin position="30"/>
        <end position="52"/>
    </location>
</feature>
<name>A0ABQ3H1A0_9NEIS</name>
<keyword evidence="5" id="KW-1185">Reference proteome</keyword>
<dbReference type="Gene3D" id="2.40.50.100">
    <property type="match status" value="1"/>
</dbReference>
<dbReference type="PANTHER" id="PTHR30386">
    <property type="entry name" value="MEMBRANE FUSION SUBUNIT OF EMRAB-TOLC MULTIDRUG EFFLUX PUMP"/>
    <property type="match status" value="1"/>
</dbReference>
<sequence length="392" mass="42610">MDILLLGIYAFFVWLIFFKFKWLPWNKISMAIVFTIPVVALTALILTLNVVAPSTADVRVVNKVLQVVPQVRGRVIEVPVEGNRTYKKGDVLLRIDPTPFEAEVKRLSSALKADQARVADAESQARQLNQSARAAAGKVGVVQAKLDLARKRLKEHEELVGAGAGEKFALEDARSTVAQLEAELQSARAGEEEVRQKLSAQSEGEYAAIADARSRQAATQAQLDNAKWELDQTTFRAPADGTVVNLQVRVGTMAAALPFSPVMTFVENDQEMLALYQQNELVNVAPGDEAEVALKTHPGEIIKAKVDSIVWANAQGQIAQSGNLPTTGVAAQTPNRFAVRLKLVGKSADMLLPAGAIGDGAIYTQSAKMTHVIRKVFLRVSSKLNYIVPKLH</sequence>
<comment type="caution">
    <text evidence="4">The sequence shown here is derived from an EMBL/GenBank/DDBJ whole genome shotgun (WGS) entry which is preliminary data.</text>
</comment>
<dbReference type="Proteomes" id="UP000604737">
    <property type="component" value="Unassembled WGS sequence"/>
</dbReference>
<feature type="coiled-coil region" evidence="1">
    <location>
        <begin position="104"/>
        <end position="138"/>
    </location>
</feature>
<evidence type="ECO:0000259" key="3">
    <source>
        <dbReference type="Pfam" id="PF25917"/>
    </source>
</evidence>
<dbReference type="EMBL" id="BMYO01000007">
    <property type="protein sequence ID" value="GHD65452.1"/>
    <property type="molecule type" value="Genomic_DNA"/>
</dbReference>
<dbReference type="PANTHER" id="PTHR30386:SF18">
    <property type="entry name" value="INNER MEMBRANE PROTEIN YIAV-RELATED"/>
    <property type="match status" value="1"/>
</dbReference>
<keyword evidence="2" id="KW-0472">Membrane</keyword>
<keyword evidence="2" id="KW-0812">Transmembrane</keyword>
<reference evidence="5" key="1">
    <citation type="journal article" date="2019" name="Int. J. Syst. Evol. Microbiol.">
        <title>The Global Catalogue of Microorganisms (GCM) 10K type strain sequencing project: providing services to taxonomists for standard genome sequencing and annotation.</title>
        <authorList>
            <consortium name="The Broad Institute Genomics Platform"/>
            <consortium name="The Broad Institute Genome Sequencing Center for Infectious Disease"/>
            <person name="Wu L."/>
            <person name="Ma J."/>
        </authorList>
    </citation>
    <scope>NUCLEOTIDE SEQUENCE [LARGE SCALE GENOMIC DNA]</scope>
    <source>
        <strain evidence="5">KCTC 23701</strain>
    </source>
</reference>
<dbReference type="InterPro" id="IPR058625">
    <property type="entry name" value="MdtA-like_BSH"/>
</dbReference>
<proteinExistence type="predicted"/>
<evidence type="ECO:0000256" key="1">
    <source>
        <dbReference type="SAM" id="Coils"/>
    </source>
</evidence>
<feature type="transmembrane region" description="Helical" evidence="2">
    <location>
        <begin position="6"/>
        <end position="23"/>
    </location>
</feature>
<evidence type="ECO:0000313" key="4">
    <source>
        <dbReference type="EMBL" id="GHD65452.1"/>
    </source>
</evidence>
<keyword evidence="1" id="KW-0175">Coiled coil</keyword>
<accession>A0ABQ3H1A0</accession>
<feature type="domain" description="Multidrug resistance protein MdtA-like barrel-sandwich hybrid" evidence="3">
    <location>
        <begin position="65"/>
        <end position="255"/>
    </location>
</feature>
<keyword evidence="2" id="KW-1133">Transmembrane helix</keyword>
<organism evidence="4 5">
    <name type="scientific">Jeongeupia chitinilytica</name>
    <dbReference type="NCBI Taxonomy" id="1041641"/>
    <lineage>
        <taxon>Bacteria</taxon>
        <taxon>Pseudomonadati</taxon>
        <taxon>Pseudomonadota</taxon>
        <taxon>Betaproteobacteria</taxon>
        <taxon>Neisseriales</taxon>
        <taxon>Chitinibacteraceae</taxon>
        <taxon>Jeongeupia</taxon>
    </lineage>
</organism>
<dbReference type="Gene3D" id="1.10.287.470">
    <property type="entry name" value="Helix hairpin bin"/>
    <property type="match status" value="1"/>
</dbReference>
<dbReference type="InterPro" id="IPR050739">
    <property type="entry name" value="MFP"/>
</dbReference>
<feature type="coiled-coil region" evidence="1">
    <location>
        <begin position="170"/>
        <end position="197"/>
    </location>
</feature>
<dbReference type="Gene3D" id="2.40.30.170">
    <property type="match status" value="1"/>
</dbReference>
<protein>
    <submittedName>
        <fullName evidence="4">MFP transporter</fullName>
    </submittedName>
</protein>
<evidence type="ECO:0000256" key="2">
    <source>
        <dbReference type="SAM" id="Phobius"/>
    </source>
</evidence>